<sequence length="159" mass="18212">MSNIAPTRTTQKDVLVAVGCFVTYTDTKIGKTRILVGQRAGSHGAGTWQLPGGHMEMFEDFETCAKREIEEETNLKLPLDDIKMVTVTNNIMHAEKRHYVTIYMSCHIPEAAIADVKVMEPHKLQGEWEWLTVEEFKNRKPLFSPLQKFVDEQDLTFLE</sequence>
<dbReference type="EMBL" id="LN732097">
    <property type="protein sequence ID" value="CEP15354.1"/>
    <property type="molecule type" value="Genomic_DNA"/>
</dbReference>
<dbReference type="PROSITE" id="PS00893">
    <property type="entry name" value="NUDIX_BOX"/>
    <property type="match status" value="1"/>
</dbReference>
<feature type="domain" description="Nudix hydrolase" evidence="2">
    <location>
        <begin position="13"/>
        <end position="159"/>
    </location>
</feature>
<evidence type="ECO:0000256" key="1">
    <source>
        <dbReference type="ARBA" id="ARBA00022801"/>
    </source>
</evidence>
<keyword evidence="1" id="KW-0378">Hydrolase</keyword>
<dbReference type="GO" id="GO:0035539">
    <property type="term" value="F:8-oxo-7,8-dihydrodeoxyguanosine triphosphate pyrophosphatase activity"/>
    <property type="evidence" value="ECO:0007669"/>
    <property type="project" value="TreeGrafter"/>
</dbReference>
<evidence type="ECO:0000313" key="4">
    <source>
        <dbReference type="Proteomes" id="UP000054107"/>
    </source>
</evidence>
<dbReference type="Pfam" id="PF00293">
    <property type="entry name" value="NUDIX"/>
    <property type="match status" value="1"/>
</dbReference>
<dbReference type="SUPFAM" id="SSF55811">
    <property type="entry name" value="Nudix"/>
    <property type="match status" value="1"/>
</dbReference>
<dbReference type="GO" id="GO:0006203">
    <property type="term" value="P:dGTP catabolic process"/>
    <property type="evidence" value="ECO:0007669"/>
    <property type="project" value="TreeGrafter"/>
</dbReference>
<evidence type="ECO:0000313" key="3">
    <source>
        <dbReference type="EMBL" id="CEP15354.1"/>
    </source>
</evidence>
<dbReference type="PANTHER" id="PTHR16099">
    <property type="entry name" value="8-OXO-DGTP DIPHOSPHATES NUDT15"/>
    <property type="match status" value="1"/>
</dbReference>
<gene>
    <name evidence="3" type="primary">PARPA_09562.1 scaffold 36908</name>
</gene>
<dbReference type="InterPro" id="IPR015797">
    <property type="entry name" value="NUDIX_hydrolase-like_dom_sf"/>
</dbReference>
<dbReference type="Gene3D" id="3.90.79.10">
    <property type="entry name" value="Nucleoside Triphosphate Pyrophosphohydrolase"/>
    <property type="match status" value="1"/>
</dbReference>
<accession>A0A0B7NIL2</accession>
<organism evidence="3 4">
    <name type="scientific">Parasitella parasitica</name>
    <dbReference type="NCBI Taxonomy" id="35722"/>
    <lineage>
        <taxon>Eukaryota</taxon>
        <taxon>Fungi</taxon>
        <taxon>Fungi incertae sedis</taxon>
        <taxon>Mucoromycota</taxon>
        <taxon>Mucoromycotina</taxon>
        <taxon>Mucoromycetes</taxon>
        <taxon>Mucorales</taxon>
        <taxon>Mucorineae</taxon>
        <taxon>Mucoraceae</taxon>
        <taxon>Parasitella</taxon>
    </lineage>
</organism>
<dbReference type="FunFam" id="3.90.79.10:FF:000060">
    <property type="entry name" value="Nudix hydrolase 1"/>
    <property type="match status" value="1"/>
</dbReference>
<keyword evidence="4" id="KW-1185">Reference proteome</keyword>
<name>A0A0B7NIL2_9FUNG</name>
<reference evidence="3 4" key="1">
    <citation type="submission" date="2014-09" db="EMBL/GenBank/DDBJ databases">
        <authorList>
            <person name="Ellenberger Sabrina"/>
        </authorList>
    </citation>
    <scope>NUCLEOTIDE SEQUENCE [LARGE SCALE GENOMIC DNA]</scope>
    <source>
        <strain evidence="3 4">CBS 412.66</strain>
    </source>
</reference>
<dbReference type="STRING" id="35722.A0A0B7NIL2"/>
<dbReference type="PROSITE" id="PS51462">
    <property type="entry name" value="NUDIX"/>
    <property type="match status" value="1"/>
</dbReference>
<dbReference type="InterPro" id="IPR000086">
    <property type="entry name" value="NUDIX_hydrolase_dom"/>
</dbReference>
<protein>
    <recommendedName>
        <fullName evidence="2">Nudix hydrolase domain-containing protein</fullName>
    </recommendedName>
</protein>
<evidence type="ECO:0000259" key="2">
    <source>
        <dbReference type="PROSITE" id="PS51462"/>
    </source>
</evidence>
<dbReference type="OrthoDB" id="447842at2759"/>
<dbReference type="AlphaFoldDB" id="A0A0B7NIL2"/>
<dbReference type="InterPro" id="IPR020084">
    <property type="entry name" value="NUDIX_hydrolase_CS"/>
</dbReference>
<dbReference type="Proteomes" id="UP000054107">
    <property type="component" value="Unassembled WGS sequence"/>
</dbReference>
<dbReference type="GO" id="GO:0005829">
    <property type="term" value="C:cytosol"/>
    <property type="evidence" value="ECO:0007669"/>
    <property type="project" value="TreeGrafter"/>
</dbReference>
<dbReference type="CDD" id="cd04678">
    <property type="entry name" value="NUDIX_MTH2_Nudt15"/>
    <property type="match status" value="1"/>
</dbReference>
<proteinExistence type="predicted"/>
<dbReference type="PANTHER" id="PTHR16099:SF5">
    <property type="entry name" value="NUCLEOTIDE TRIPHOSPHATE DIPHOSPHATASE NUDT15"/>
    <property type="match status" value="1"/>
</dbReference>